<reference evidence="2 3" key="1">
    <citation type="submission" date="2012-06" db="EMBL/GenBank/DDBJ databases">
        <title>The complete chromosome of genome of Turneriella parva DSM 21527.</title>
        <authorList>
            <consortium name="US DOE Joint Genome Institute (JGI-PGF)"/>
            <person name="Lucas S."/>
            <person name="Han J."/>
            <person name="Lapidus A."/>
            <person name="Bruce D."/>
            <person name="Goodwin L."/>
            <person name="Pitluck S."/>
            <person name="Peters L."/>
            <person name="Kyrpides N."/>
            <person name="Mavromatis K."/>
            <person name="Ivanova N."/>
            <person name="Mikhailova N."/>
            <person name="Chertkov O."/>
            <person name="Detter J.C."/>
            <person name="Tapia R."/>
            <person name="Han C."/>
            <person name="Land M."/>
            <person name="Hauser L."/>
            <person name="Markowitz V."/>
            <person name="Cheng J.-F."/>
            <person name="Hugenholtz P."/>
            <person name="Woyke T."/>
            <person name="Wu D."/>
            <person name="Gronow S."/>
            <person name="Wellnitz S."/>
            <person name="Brambilla E."/>
            <person name="Klenk H.-P."/>
            <person name="Eisen J.A."/>
        </authorList>
    </citation>
    <scope>NUCLEOTIDE SEQUENCE [LARGE SCALE GENOMIC DNA]</scope>
    <source>
        <strain evidence="3">ATCC BAA-1111 / DSM 21527 / NCTC 11395 / H</strain>
    </source>
</reference>
<feature type="transmembrane region" description="Helical" evidence="1">
    <location>
        <begin position="355"/>
        <end position="373"/>
    </location>
</feature>
<keyword evidence="1" id="KW-0812">Transmembrane</keyword>
<dbReference type="RefSeq" id="WP_014804340.1">
    <property type="nucleotide sequence ID" value="NC_018020.1"/>
</dbReference>
<feature type="transmembrane region" description="Helical" evidence="1">
    <location>
        <begin position="12"/>
        <end position="30"/>
    </location>
</feature>
<dbReference type="PANTHER" id="PTHR43044">
    <property type="match status" value="1"/>
</dbReference>
<dbReference type="Proteomes" id="UP000006048">
    <property type="component" value="Chromosome"/>
</dbReference>
<feature type="transmembrane region" description="Helical" evidence="1">
    <location>
        <begin position="127"/>
        <end position="146"/>
    </location>
</feature>
<dbReference type="EMBL" id="CP002959">
    <property type="protein sequence ID" value="AFM13840.1"/>
    <property type="molecule type" value="Genomic_DNA"/>
</dbReference>
<evidence type="ECO:0000313" key="3">
    <source>
        <dbReference type="Proteomes" id="UP000006048"/>
    </source>
</evidence>
<dbReference type="OrthoDB" id="140980at2"/>
<keyword evidence="3" id="KW-1185">Reference proteome</keyword>
<feature type="transmembrane region" description="Helical" evidence="1">
    <location>
        <begin position="318"/>
        <end position="335"/>
    </location>
</feature>
<feature type="transmembrane region" description="Helical" evidence="1">
    <location>
        <begin position="167"/>
        <end position="190"/>
    </location>
</feature>
<keyword evidence="1" id="KW-1133">Transmembrane helix</keyword>
<proteinExistence type="predicted"/>
<dbReference type="STRING" id="869212.Turpa_3201"/>
<dbReference type="HOGENOM" id="CLU_042661_1_0_12"/>
<gene>
    <name evidence="2" type="ordered locus">Turpa_3201</name>
</gene>
<name>I4B983_TURPD</name>
<feature type="transmembrane region" description="Helical" evidence="1">
    <location>
        <begin position="287"/>
        <end position="306"/>
    </location>
</feature>
<feature type="transmembrane region" description="Helical" evidence="1">
    <location>
        <begin position="78"/>
        <end position="100"/>
    </location>
</feature>
<dbReference type="AlphaFoldDB" id="I4B983"/>
<dbReference type="PANTHER" id="PTHR43044:SF1">
    <property type="entry name" value="QUINOL:CYTOCHROME C OXIDOREDUCTASE QUINONE-BINDING SUBUNIT 2"/>
    <property type="match status" value="1"/>
</dbReference>
<organism evidence="2 3">
    <name type="scientific">Turneriella parva (strain ATCC BAA-1111 / DSM 21527 / NCTC 11395 / H)</name>
    <name type="common">Leptospira parva</name>
    <dbReference type="NCBI Taxonomy" id="869212"/>
    <lineage>
        <taxon>Bacteria</taxon>
        <taxon>Pseudomonadati</taxon>
        <taxon>Spirochaetota</taxon>
        <taxon>Spirochaetia</taxon>
        <taxon>Leptospirales</taxon>
        <taxon>Leptospiraceae</taxon>
        <taxon>Turneriella</taxon>
    </lineage>
</organism>
<feature type="transmembrane region" description="Helical" evidence="1">
    <location>
        <begin position="245"/>
        <end position="267"/>
    </location>
</feature>
<keyword evidence="1" id="KW-0472">Membrane</keyword>
<evidence type="ECO:0000313" key="2">
    <source>
        <dbReference type="EMBL" id="AFM13840.1"/>
    </source>
</evidence>
<accession>I4B983</accession>
<protein>
    <submittedName>
        <fullName evidence="2">Quinol:cytochrome c oxidoreductase quinone-binding subunit 2</fullName>
    </submittedName>
</protein>
<dbReference type="KEGG" id="tpx:Turpa_3201"/>
<feature type="transmembrane region" description="Helical" evidence="1">
    <location>
        <begin position="202"/>
        <end position="225"/>
    </location>
</feature>
<evidence type="ECO:0000256" key="1">
    <source>
        <dbReference type="SAM" id="Phobius"/>
    </source>
</evidence>
<sequence>MKFALPEKYTKILYGMIAIGVLSLAGGFILAADRAWLALLSVGYFIMTISLVGLLFATIQFIAGAKWSIVLRRIPETFAAPLVLAAGIIAVVAIGTALHLNHVYEWADAKIVASDEILQHKQGYLNVPFFIVRLVIYFSAWLYLGHQIRKTSAAQDSAKDAATKSKLVKFSAIYTLFFAYSFMLASIDLVMSLQPHWFTTMFPVYCFANGWFGAIASIIIILVTIQKNGGLKDVNEEHLHDLGKWQFMSVVFWAYIGFSMHMLTWYANMPEETYLLELRLKGVWKGFTIGLWMLHFVIPFLILLSRDIKRAPQRLVKVAWYILFVSFLDVVWVVYGSALGHAGAENKVNSFPVGPLEIGAFIGAVGAFALLYFKAFAKGNEAPTGDVDYEESRHFHQTF</sequence>
<feature type="transmembrane region" description="Helical" evidence="1">
    <location>
        <begin position="36"/>
        <end position="57"/>
    </location>
</feature>